<dbReference type="PANTHER" id="PTHR30231:SF37">
    <property type="entry name" value="EXODEOXYRIBONUCLEASE 10"/>
    <property type="match status" value="1"/>
</dbReference>
<organism evidence="4 5">
    <name type="scientific">Marinoscillum furvescens DSM 4134</name>
    <dbReference type="NCBI Taxonomy" id="1122208"/>
    <lineage>
        <taxon>Bacteria</taxon>
        <taxon>Pseudomonadati</taxon>
        <taxon>Bacteroidota</taxon>
        <taxon>Cytophagia</taxon>
        <taxon>Cytophagales</taxon>
        <taxon>Reichenbachiellaceae</taxon>
        <taxon>Marinoscillum</taxon>
    </lineage>
</organism>
<dbReference type="InterPro" id="IPR006054">
    <property type="entry name" value="DnaQ"/>
</dbReference>
<evidence type="ECO:0000313" key="5">
    <source>
        <dbReference type="Proteomes" id="UP000256779"/>
    </source>
</evidence>
<proteinExistence type="predicted"/>
<sequence>MKKTGKTYAIIDVETTGGMAGASRITEVSAFLFDGERVVDEFTSLVNPQMPIPGFITQLTGIDDDMVRSAPTFEEIARPLLEVIGNSTFVAHNVNFDFGMIRGEYRRVGYAFDAPKLCSVKLARKYLPGFKSYSLGRICEQLNIPINGRHRARGDAEATVELFRLIMDASGGHPTVGNDSWVSKMPEGFDRRLVDDLPESSGILYFKNQNGDVIYVEGARDLYKAAIKQLNANSQKAHDLRNALASIDFEEVNSELIVSLKAANEHRKHLPDFNKNLKTSAYQLVAETDMFGYTQLQVVSQRSYHGVWNEFQTKKLAENHLAMLRDKYHLCAQLTGQADRSKCQKAGKFTCPGPCHQLESADSYQLRVVSALRHELPEKGTFALLEPAAEQERAFILFENYEYVGYGQFNEEYDSLSSFDDFKAYVTTDFLAPEKVVTIRKFLGGKQPMKKLIFDEQGICLKMV</sequence>
<dbReference type="RefSeq" id="WP_221409567.1">
    <property type="nucleotide sequence ID" value="NZ_QREG01000019.1"/>
</dbReference>
<keyword evidence="5" id="KW-1185">Reference proteome</keyword>
<dbReference type="AlphaFoldDB" id="A0A3D9KYM6"/>
<dbReference type="InterPro" id="IPR035901">
    <property type="entry name" value="GIY-YIG_endonuc_sf"/>
</dbReference>
<gene>
    <name evidence="4" type="ORF">C7460_11921</name>
</gene>
<comment type="function">
    <text evidence="1">DNA polymerase III is a complex, multichain enzyme responsible for most of the replicative synthesis in bacteria. The epsilon subunit contain the editing function and is a proofreading 3'-5' exonuclease.</text>
</comment>
<comment type="subunit">
    <text evidence="2">DNA polymerase III contains a core (composed of alpha, epsilon and theta chains) that associates with a tau subunit. This core dimerizes to form the POLIII' complex. PolIII' associates with the gamma complex (composed of gamma, delta, delta', psi and chi chains) and with the beta chain to form the complete DNA polymerase III complex.</text>
</comment>
<dbReference type="InterPro" id="IPR012337">
    <property type="entry name" value="RNaseH-like_sf"/>
</dbReference>
<feature type="domain" description="Exonuclease" evidence="3">
    <location>
        <begin position="7"/>
        <end position="172"/>
    </location>
</feature>
<protein>
    <submittedName>
        <fullName evidence="4">DNA polymerase-3 subunit epsilon</fullName>
    </submittedName>
</protein>
<dbReference type="GO" id="GO:0003677">
    <property type="term" value="F:DNA binding"/>
    <property type="evidence" value="ECO:0007669"/>
    <property type="project" value="InterPro"/>
</dbReference>
<evidence type="ECO:0000259" key="3">
    <source>
        <dbReference type="SMART" id="SM00479"/>
    </source>
</evidence>
<comment type="caution">
    <text evidence="4">The sequence shown here is derived from an EMBL/GenBank/DDBJ whole genome shotgun (WGS) entry which is preliminary data.</text>
</comment>
<dbReference type="Gene3D" id="3.40.1440.10">
    <property type="entry name" value="GIY-YIG endonuclease"/>
    <property type="match status" value="1"/>
</dbReference>
<dbReference type="FunFam" id="3.30.420.10:FF:000045">
    <property type="entry name" value="3'-5' exonuclease DinG"/>
    <property type="match status" value="1"/>
</dbReference>
<reference evidence="4 5" key="1">
    <citation type="submission" date="2018-07" db="EMBL/GenBank/DDBJ databases">
        <title>Genomic Encyclopedia of Type Strains, Phase IV (KMG-IV): sequencing the most valuable type-strain genomes for metagenomic binning, comparative biology and taxonomic classification.</title>
        <authorList>
            <person name="Goeker M."/>
        </authorList>
    </citation>
    <scope>NUCLEOTIDE SEQUENCE [LARGE SCALE GENOMIC DNA]</scope>
    <source>
        <strain evidence="4 5">DSM 4134</strain>
    </source>
</reference>
<dbReference type="GO" id="GO:0005829">
    <property type="term" value="C:cytosol"/>
    <property type="evidence" value="ECO:0007669"/>
    <property type="project" value="TreeGrafter"/>
</dbReference>
<accession>A0A3D9KYM6</accession>
<dbReference type="Gene3D" id="3.30.420.10">
    <property type="entry name" value="Ribonuclease H-like superfamily/Ribonuclease H"/>
    <property type="match status" value="1"/>
</dbReference>
<dbReference type="GO" id="GO:0003887">
    <property type="term" value="F:DNA-directed DNA polymerase activity"/>
    <property type="evidence" value="ECO:0007669"/>
    <property type="project" value="InterPro"/>
</dbReference>
<evidence type="ECO:0000256" key="1">
    <source>
        <dbReference type="ARBA" id="ARBA00025483"/>
    </source>
</evidence>
<dbReference type="Proteomes" id="UP000256779">
    <property type="component" value="Unassembled WGS sequence"/>
</dbReference>
<dbReference type="SMART" id="SM00479">
    <property type="entry name" value="EXOIII"/>
    <property type="match status" value="1"/>
</dbReference>
<dbReference type="CDD" id="cd06127">
    <property type="entry name" value="DEDDh"/>
    <property type="match status" value="1"/>
</dbReference>
<dbReference type="PANTHER" id="PTHR30231">
    <property type="entry name" value="DNA POLYMERASE III SUBUNIT EPSILON"/>
    <property type="match status" value="1"/>
</dbReference>
<dbReference type="SUPFAM" id="SSF53098">
    <property type="entry name" value="Ribonuclease H-like"/>
    <property type="match status" value="1"/>
</dbReference>
<evidence type="ECO:0000256" key="2">
    <source>
        <dbReference type="ARBA" id="ARBA00026073"/>
    </source>
</evidence>
<dbReference type="Pfam" id="PF00929">
    <property type="entry name" value="RNase_T"/>
    <property type="match status" value="1"/>
</dbReference>
<dbReference type="EMBL" id="QREG01000019">
    <property type="protein sequence ID" value="RED94910.1"/>
    <property type="molecule type" value="Genomic_DNA"/>
</dbReference>
<dbReference type="GO" id="GO:0008408">
    <property type="term" value="F:3'-5' exonuclease activity"/>
    <property type="evidence" value="ECO:0007669"/>
    <property type="project" value="TreeGrafter"/>
</dbReference>
<dbReference type="InterPro" id="IPR013520">
    <property type="entry name" value="Ribonucl_H"/>
</dbReference>
<dbReference type="NCBIfam" id="TIGR00573">
    <property type="entry name" value="dnaq"/>
    <property type="match status" value="1"/>
</dbReference>
<name>A0A3D9KYM6_MARFU</name>
<dbReference type="GO" id="GO:0045004">
    <property type="term" value="P:DNA replication proofreading"/>
    <property type="evidence" value="ECO:0007669"/>
    <property type="project" value="TreeGrafter"/>
</dbReference>
<evidence type="ECO:0000313" key="4">
    <source>
        <dbReference type="EMBL" id="RED94910.1"/>
    </source>
</evidence>
<dbReference type="InterPro" id="IPR036397">
    <property type="entry name" value="RNaseH_sf"/>
</dbReference>